<dbReference type="Gene3D" id="3.10.350.10">
    <property type="entry name" value="LysM domain"/>
    <property type="match status" value="2"/>
</dbReference>
<dbReference type="CDD" id="cd00118">
    <property type="entry name" value="LysM"/>
    <property type="match status" value="1"/>
</dbReference>
<evidence type="ECO:0000259" key="2">
    <source>
        <dbReference type="PROSITE" id="PS51782"/>
    </source>
</evidence>
<dbReference type="PANTHER" id="PTHR33734:SF22">
    <property type="entry name" value="MEMBRANE-BOUND LYTIC MUREIN TRANSGLYCOSYLASE D"/>
    <property type="match status" value="1"/>
</dbReference>
<feature type="domain" description="LysM" evidence="2">
    <location>
        <begin position="109"/>
        <end position="152"/>
    </location>
</feature>
<dbReference type="Proteomes" id="UP001565200">
    <property type="component" value="Unassembled WGS sequence"/>
</dbReference>
<evidence type="ECO:0000313" key="3">
    <source>
        <dbReference type="EMBL" id="MEY8245236.1"/>
    </source>
</evidence>
<gene>
    <name evidence="3" type="ORF">AAK873_06345</name>
</gene>
<dbReference type="InterPro" id="IPR018392">
    <property type="entry name" value="LysM"/>
</dbReference>
<feature type="region of interest" description="Disordered" evidence="1">
    <location>
        <begin position="78"/>
        <end position="110"/>
    </location>
</feature>
<feature type="compositionally biased region" description="Basic and acidic residues" evidence="1">
    <location>
        <begin position="97"/>
        <end position="110"/>
    </location>
</feature>
<protein>
    <submittedName>
        <fullName evidence="3">LysM peptidoglycan-binding domain-containing protein</fullName>
    </submittedName>
</protein>
<sequence>MISASLSASINIFGAGLPTKTINGKEYFYREVKSKETIYGITKELGITKADIIRYNPSVADGLRAGMTLYFPVDEMPDLGDSSKNTGSVGQPEDTDNTDKPARSRKNDKVHLVEKGETVYGISKHYGITQNELIEANPQIKTGLKRGTILHIPSSSDNTDETEDRYAEPEEKADVPNDDITEYTTEPYDEPETPTVSHTPESQQKPEEDDNTDADNDESLLSLLNPEASDSTETVSAKEATEVVVILPFMLGQTSPDKQAQLYTEFYKGLLVAADSLRDSKRHIIIRAYDSSNNTDSVKAILTRPEMTKADIIITPDNDEQLNLIADYATLHDAKVLNIFAVKGTQYLTNPNILQANIPHSSMYEQAINEFMNRKGDYIPVFLSALGGKTDKAEFCQMLRKRLDEDEQKYVDISYNSYLKASDLEKLNTSSSYIFIPESATSSEFSHIISALKNYREALDDYSLVRMFGYPEWITFRGDALDNLHLMNATVYSRFFNDNDSYRSKQFTELYVNRYGTPLMSAVPVHGMLGFDTGFYLIKAINRNCENVGEPNYFYDGIQSGFHFTGPENVAGKVNDALYFINYRPSGITEKQAIQ</sequence>
<accession>A0ABV4CWP2</accession>
<dbReference type="SUPFAM" id="SSF54106">
    <property type="entry name" value="LysM domain"/>
    <property type="match status" value="2"/>
</dbReference>
<feature type="region of interest" description="Disordered" evidence="1">
    <location>
        <begin position="150"/>
        <end position="218"/>
    </location>
</feature>
<dbReference type="InterPro" id="IPR036779">
    <property type="entry name" value="LysM_dom_sf"/>
</dbReference>
<reference evidence="3 4" key="1">
    <citation type="submission" date="2024-03" db="EMBL/GenBank/DDBJ databases">
        <title>Mouse gut bacterial collection (mGBC) of GemPharmatech.</title>
        <authorList>
            <person name="He Y."/>
            <person name="Dong L."/>
            <person name="Wu D."/>
            <person name="Gao X."/>
            <person name="Lin Z."/>
        </authorList>
    </citation>
    <scope>NUCLEOTIDE SEQUENCE [LARGE SCALE GENOMIC DNA]</scope>
    <source>
        <strain evidence="3 4">54-13</strain>
    </source>
</reference>
<feature type="domain" description="LysM" evidence="2">
    <location>
        <begin position="28"/>
        <end position="71"/>
    </location>
</feature>
<name>A0ABV4CWP2_9BACT</name>
<dbReference type="PANTHER" id="PTHR33734">
    <property type="entry name" value="LYSM DOMAIN-CONTAINING GPI-ANCHORED PROTEIN 2"/>
    <property type="match status" value="1"/>
</dbReference>
<comment type="caution">
    <text evidence="3">The sequence shown here is derived from an EMBL/GenBank/DDBJ whole genome shotgun (WGS) entry which is preliminary data.</text>
</comment>
<dbReference type="SMART" id="SM00257">
    <property type="entry name" value="LysM"/>
    <property type="match status" value="2"/>
</dbReference>
<proteinExistence type="predicted"/>
<keyword evidence="4" id="KW-1185">Reference proteome</keyword>
<evidence type="ECO:0000256" key="1">
    <source>
        <dbReference type="SAM" id="MobiDB-lite"/>
    </source>
</evidence>
<dbReference type="PROSITE" id="PS51782">
    <property type="entry name" value="LYSM"/>
    <property type="match status" value="2"/>
</dbReference>
<dbReference type="EMBL" id="JBCLPP010000014">
    <property type="protein sequence ID" value="MEY8245236.1"/>
    <property type="molecule type" value="Genomic_DNA"/>
</dbReference>
<feature type="compositionally biased region" description="Acidic residues" evidence="1">
    <location>
        <begin position="176"/>
        <end position="192"/>
    </location>
</feature>
<dbReference type="Pfam" id="PF01476">
    <property type="entry name" value="LysM"/>
    <property type="match status" value="2"/>
</dbReference>
<evidence type="ECO:0000313" key="4">
    <source>
        <dbReference type="Proteomes" id="UP001565200"/>
    </source>
</evidence>
<feature type="compositionally biased region" description="Acidic residues" evidence="1">
    <location>
        <begin position="207"/>
        <end position="218"/>
    </location>
</feature>
<organism evidence="3 4">
    <name type="scientific">Heminiphilus faecis</name>
    <dbReference type="NCBI Taxonomy" id="2601703"/>
    <lineage>
        <taxon>Bacteria</taxon>
        <taxon>Pseudomonadati</taxon>
        <taxon>Bacteroidota</taxon>
        <taxon>Bacteroidia</taxon>
        <taxon>Bacteroidales</taxon>
        <taxon>Muribaculaceae</taxon>
        <taxon>Heminiphilus</taxon>
    </lineage>
</organism>
<feature type="compositionally biased region" description="Basic and acidic residues" evidence="1">
    <location>
        <begin position="164"/>
        <end position="175"/>
    </location>
</feature>